<dbReference type="EMBL" id="JBEDUW010000002">
    <property type="protein sequence ID" value="KAK9941706.1"/>
    <property type="molecule type" value="Genomic_DNA"/>
</dbReference>
<evidence type="ECO:0000313" key="1">
    <source>
        <dbReference type="EMBL" id="KAK9941706.1"/>
    </source>
</evidence>
<dbReference type="Proteomes" id="UP001457282">
    <property type="component" value="Unassembled WGS sequence"/>
</dbReference>
<sequence length="91" mass="9975">MDSAFDGQDSKGGIVRENAIPGVKSSRNVQGICKTLAEVKSSRNMQSSLLKMYLQQVAEIVIGRMLSGVCFGILDPFMIPIIDNRIVIPYN</sequence>
<dbReference type="AlphaFoldDB" id="A0AAW1XZ24"/>
<name>A0AAW1XZ24_RUBAR</name>
<gene>
    <name evidence="1" type="ORF">M0R45_007402</name>
</gene>
<comment type="caution">
    <text evidence="1">The sequence shown here is derived from an EMBL/GenBank/DDBJ whole genome shotgun (WGS) entry which is preliminary data.</text>
</comment>
<protein>
    <submittedName>
        <fullName evidence="1">Uncharacterized protein</fullName>
    </submittedName>
</protein>
<evidence type="ECO:0000313" key="2">
    <source>
        <dbReference type="Proteomes" id="UP001457282"/>
    </source>
</evidence>
<organism evidence="1 2">
    <name type="scientific">Rubus argutus</name>
    <name type="common">Southern blackberry</name>
    <dbReference type="NCBI Taxonomy" id="59490"/>
    <lineage>
        <taxon>Eukaryota</taxon>
        <taxon>Viridiplantae</taxon>
        <taxon>Streptophyta</taxon>
        <taxon>Embryophyta</taxon>
        <taxon>Tracheophyta</taxon>
        <taxon>Spermatophyta</taxon>
        <taxon>Magnoliopsida</taxon>
        <taxon>eudicotyledons</taxon>
        <taxon>Gunneridae</taxon>
        <taxon>Pentapetalae</taxon>
        <taxon>rosids</taxon>
        <taxon>fabids</taxon>
        <taxon>Rosales</taxon>
        <taxon>Rosaceae</taxon>
        <taxon>Rosoideae</taxon>
        <taxon>Rosoideae incertae sedis</taxon>
        <taxon>Rubus</taxon>
    </lineage>
</organism>
<accession>A0AAW1XZ24</accession>
<reference evidence="1 2" key="1">
    <citation type="journal article" date="2023" name="G3 (Bethesda)">
        <title>A chromosome-length genome assembly and annotation of blackberry (Rubus argutus, cv. 'Hillquist').</title>
        <authorList>
            <person name="Bruna T."/>
            <person name="Aryal R."/>
            <person name="Dudchenko O."/>
            <person name="Sargent D.J."/>
            <person name="Mead D."/>
            <person name="Buti M."/>
            <person name="Cavallini A."/>
            <person name="Hytonen T."/>
            <person name="Andres J."/>
            <person name="Pham M."/>
            <person name="Weisz D."/>
            <person name="Mascagni F."/>
            <person name="Usai G."/>
            <person name="Natali L."/>
            <person name="Bassil N."/>
            <person name="Fernandez G.E."/>
            <person name="Lomsadze A."/>
            <person name="Armour M."/>
            <person name="Olukolu B."/>
            <person name="Poorten T."/>
            <person name="Britton C."/>
            <person name="Davik J."/>
            <person name="Ashrafi H."/>
            <person name="Aiden E.L."/>
            <person name="Borodovsky M."/>
            <person name="Worthington M."/>
        </authorList>
    </citation>
    <scope>NUCLEOTIDE SEQUENCE [LARGE SCALE GENOMIC DNA]</scope>
    <source>
        <strain evidence="1">PI 553951</strain>
    </source>
</reference>
<keyword evidence="2" id="KW-1185">Reference proteome</keyword>
<proteinExistence type="predicted"/>